<evidence type="ECO:0000256" key="4">
    <source>
        <dbReference type="ARBA" id="ARBA00022833"/>
    </source>
</evidence>
<dbReference type="EC" id="4.2.1.1" evidence="2"/>
<sequence>MDHYIWGLYSFFLLLGFGLADASSSVSTYVSPLSDIVYNEYIYVASGWDYDTINGPVLWGNFWDECHKHAGTSQSPINLNNTHLVRSSAGELNFCAAPGYTDANLCVAWPKDPLKDVLMVNNPTEHTIKLIPPSKQTSRTRIETASGSFQLVDIRFHTPSEHRYRDEQYPLEVHFVMRNTDPEGTRKYLEQLSTRCSQY</sequence>
<dbReference type="GO" id="GO:0004089">
    <property type="term" value="F:carbonate dehydratase activity"/>
    <property type="evidence" value="ECO:0007669"/>
    <property type="project" value="UniProtKB-EC"/>
</dbReference>
<dbReference type="SUPFAM" id="SSF51069">
    <property type="entry name" value="Carbonic anhydrase"/>
    <property type="match status" value="1"/>
</dbReference>
<dbReference type="Pfam" id="PF00194">
    <property type="entry name" value="Carb_anhydrase"/>
    <property type="match status" value="1"/>
</dbReference>
<dbReference type="PROSITE" id="PS51144">
    <property type="entry name" value="ALPHA_CA_2"/>
    <property type="match status" value="1"/>
</dbReference>
<dbReference type="PANTHER" id="PTHR18952">
    <property type="entry name" value="CARBONIC ANHYDRASE"/>
    <property type="match status" value="1"/>
</dbReference>
<accession>A0A3N4LZQ2</accession>
<evidence type="ECO:0000313" key="9">
    <source>
        <dbReference type="EMBL" id="RPB27059.1"/>
    </source>
</evidence>
<evidence type="ECO:0000256" key="1">
    <source>
        <dbReference type="ARBA" id="ARBA00010718"/>
    </source>
</evidence>
<protein>
    <recommendedName>
        <fullName evidence="2">carbonic anhydrase</fullName>
        <ecNumber evidence="2">4.2.1.1</ecNumber>
    </recommendedName>
</protein>
<feature type="signal peptide" evidence="7">
    <location>
        <begin position="1"/>
        <end position="22"/>
    </location>
</feature>
<keyword evidence="3" id="KW-0479">Metal-binding</keyword>
<keyword evidence="7" id="KW-0732">Signal</keyword>
<gene>
    <name evidence="9" type="ORF">L211DRAFT_896764</name>
</gene>
<comment type="catalytic activity">
    <reaction evidence="6">
        <text>hydrogencarbonate + H(+) = CO2 + H2O</text>
        <dbReference type="Rhea" id="RHEA:10748"/>
        <dbReference type="ChEBI" id="CHEBI:15377"/>
        <dbReference type="ChEBI" id="CHEBI:15378"/>
        <dbReference type="ChEBI" id="CHEBI:16526"/>
        <dbReference type="ChEBI" id="CHEBI:17544"/>
        <dbReference type="EC" id="4.2.1.1"/>
    </reaction>
</comment>
<evidence type="ECO:0000256" key="2">
    <source>
        <dbReference type="ARBA" id="ARBA00012925"/>
    </source>
</evidence>
<reference evidence="9 10" key="1">
    <citation type="journal article" date="2018" name="Nat. Ecol. Evol.">
        <title>Pezizomycetes genomes reveal the molecular basis of ectomycorrhizal truffle lifestyle.</title>
        <authorList>
            <person name="Murat C."/>
            <person name="Payen T."/>
            <person name="Noel B."/>
            <person name="Kuo A."/>
            <person name="Morin E."/>
            <person name="Chen J."/>
            <person name="Kohler A."/>
            <person name="Krizsan K."/>
            <person name="Balestrini R."/>
            <person name="Da Silva C."/>
            <person name="Montanini B."/>
            <person name="Hainaut M."/>
            <person name="Levati E."/>
            <person name="Barry K.W."/>
            <person name="Belfiori B."/>
            <person name="Cichocki N."/>
            <person name="Clum A."/>
            <person name="Dockter R.B."/>
            <person name="Fauchery L."/>
            <person name="Guy J."/>
            <person name="Iotti M."/>
            <person name="Le Tacon F."/>
            <person name="Lindquist E.A."/>
            <person name="Lipzen A."/>
            <person name="Malagnac F."/>
            <person name="Mello A."/>
            <person name="Molinier V."/>
            <person name="Miyauchi S."/>
            <person name="Poulain J."/>
            <person name="Riccioni C."/>
            <person name="Rubini A."/>
            <person name="Sitrit Y."/>
            <person name="Splivallo R."/>
            <person name="Traeger S."/>
            <person name="Wang M."/>
            <person name="Zifcakova L."/>
            <person name="Wipf D."/>
            <person name="Zambonelli A."/>
            <person name="Paolocci F."/>
            <person name="Nowrousian M."/>
            <person name="Ottonello S."/>
            <person name="Baldrian P."/>
            <person name="Spatafora J.W."/>
            <person name="Henrissat B."/>
            <person name="Nagy L.G."/>
            <person name="Aury J.M."/>
            <person name="Wincker P."/>
            <person name="Grigoriev I.V."/>
            <person name="Bonfante P."/>
            <person name="Martin F.M."/>
        </authorList>
    </citation>
    <scope>NUCLEOTIDE SEQUENCE [LARGE SCALE GENOMIC DNA]</scope>
    <source>
        <strain evidence="9 10">ATCC MYA-4762</strain>
    </source>
</reference>
<evidence type="ECO:0000313" key="10">
    <source>
        <dbReference type="Proteomes" id="UP000267821"/>
    </source>
</evidence>
<dbReference type="GO" id="GO:0008270">
    <property type="term" value="F:zinc ion binding"/>
    <property type="evidence" value="ECO:0007669"/>
    <property type="project" value="InterPro"/>
</dbReference>
<name>A0A3N4LZQ2_9PEZI</name>
<proteinExistence type="inferred from homology"/>
<dbReference type="InParanoid" id="A0A3N4LZQ2"/>
<dbReference type="EMBL" id="ML121532">
    <property type="protein sequence ID" value="RPB27059.1"/>
    <property type="molecule type" value="Genomic_DNA"/>
</dbReference>
<dbReference type="InterPro" id="IPR036398">
    <property type="entry name" value="CA_dom_sf"/>
</dbReference>
<keyword evidence="4" id="KW-0862">Zinc</keyword>
<keyword evidence="10" id="KW-1185">Reference proteome</keyword>
<dbReference type="AlphaFoldDB" id="A0A3N4LZQ2"/>
<dbReference type="OrthoDB" id="429145at2759"/>
<evidence type="ECO:0000256" key="3">
    <source>
        <dbReference type="ARBA" id="ARBA00022723"/>
    </source>
</evidence>
<evidence type="ECO:0000256" key="5">
    <source>
        <dbReference type="ARBA" id="ARBA00023239"/>
    </source>
</evidence>
<keyword evidence="5" id="KW-0456">Lyase</keyword>
<dbReference type="InterPro" id="IPR001148">
    <property type="entry name" value="CA_dom"/>
</dbReference>
<dbReference type="Proteomes" id="UP000267821">
    <property type="component" value="Unassembled WGS sequence"/>
</dbReference>
<evidence type="ECO:0000256" key="6">
    <source>
        <dbReference type="ARBA" id="ARBA00048348"/>
    </source>
</evidence>
<dbReference type="SMART" id="SM01057">
    <property type="entry name" value="Carb_anhydrase"/>
    <property type="match status" value="1"/>
</dbReference>
<feature type="domain" description="Alpha-carbonic anhydrase" evidence="8">
    <location>
        <begin position="46"/>
        <end position="199"/>
    </location>
</feature>
<dbReference type="PANTHER" id="PTHR18952:SF265">
    <property type="entry name" value="CARBONIC ANHYDRASE"/>
    <property type="match status" value="1"/>
</dbReference>
<evidence type="ECO:0000259" key="8">
    <source>
        <dbReference type="PROSITE" id="PS51144"/>
    </source>
</evidence>
<comment type="similarity">
    <text evidence="1">Belongs to the alpha-carbonic anhydrase family.</text>
</comment>
<feature type="chain" id="PRO_5018025948" description="carbonic anhydrase" evidence="7">
    <location>
        <begin position="23"/>
        <end position="199"/>
    </location>
</feature>
<dbReference type="InterPro" id="IPR023561">
    <property type="entry name" value="Carbonic_anhydrase_a-class"/>
</dbReference>
<dbReference type="Gene3D" id="3.10.200.10">
    <property type="entry name" value="Alpha carbonic anhydrase"/>
    <property type="match status" value="1"/>
</dbReference>
<organism evidence="9 10">
    <name type="scientific">Terfezia boudieri ATCC MYA-4762</name>
    <dbReference type="NCBI Taxonomy" id="1051890"/>
    <lineage>
        <taxon>Eukaryota</taxon>
        <taxon>Fungi</taxon>
        <taxon>Dikarya</taxon>
        <taxon>Ascomycota</taxon>
        <taxon>Pezizomycotina</taxon>
        <taxon>Pezizomycetes</taxon>
        <taxon>Pezizales</taxon>
        <taxon>Pezizaceae</taxon>
        <taxon>Terfezia</taxon>
    </lineage>
</organism>
<evidence type="ECO:0000256" key="7">
    <source>
        <dbReference type="SAM" id="SignalP"/>
    </source>
</evidence>